<dbReference type="Gene3D" id="1.20.1200.10">
    <property type="entry name" value="Cobalamin adenosyltransferase-like"/>
    <property type="match status" value="1"/>
</dbReference>
<comment type="caution">
    <text evidence="6">The sequence shown here is derived from an EMBL/GenBank/DDBJ whole genome shotgun (WGS) entry which is preliminary data.</text>
</comment>
<dbReference type="GO" id="GO:0005524">
    <property type="term" value="F:ATP binding"/>
    <property type="evidence" value="ECO:0007669"/>
    <property type="project" value="UniProtKB-UniRule"/>
</dbReference>
<comment type="pathway">
    <text evidence="4">Cofactor biosynthesis; adenosylcobalamin biosynthesis; adenosylcobalamin from cob(II)yrinate a,c-diamide: step 2/7.</text>
</comment>
<dbReference type="PANTHER" id="PTHR12213:SF0">
    <property type="entry name" value="CORRINOID ADENOSYLTRANSFERASE MMAB"/>
    <property type="match status" value="1"/>
</dbReference>
<organism evidence="6 7">
    <name type="scientific">Deinococcus cavernae</name>
    <dbReference type="NCBI Taxonomy" id="2320857"/>
    <lineage>
        <taxon>Bacteria</taxon>
        <taxon>Thermotogati</taxon>
        <taxon>Deinococcota</taxon>
        <taxon>Deinococci</taxon>
        <taxon>Deinococcales</taxon>
        <taxon>Deinococcaceae</taxon>
        <taxon>Deinococcus</taxon>
    </lineage>
</organism>
<sequence length="196" mass="21512">MKLYTKTGDGGTTGLYGADRVSKAHPRVEAYGAVDELNSVLGVIRAHNRAEAQDAGLDGDLNYLQNALYDLGADLSTRTGSPYEKNVSRLDDRDLSDIEGMIDRYMEAAPPIRWFIQPGGTLTAAQLQVARAVARRAERDVIRLMEVEETNHAAQVYLNRLSDLLFAMARVVNHRAGLDEEAAQKGDRRPAGDQNA</sequence>
<evidence type="ECO:0000256" key="4">
    <source>
        <dbReference type="RuleBase" id="RU366026"/>
    </source>
</evidence>
<dbReference type="InterPro" id="IPR029499">
    <property type="entry name" value="PduO-typ"/>
</dbReference>
<evidence type="ECO:0000256" key="1">
    <source>
        <dbReference type="ARBA" id="ARBA00022679"/>
    </source>
</evidence>
<reference evidence="6 7" key="1">
    <citation type="submission" date="2018-09" db="EMBL/GenBank/DDBJ databases">
        <authorList>
            <person name="Zhu H."/>
        </authorList>
    </citation>
    <scope>NUCLEOTIDE SEQUENCE [LARGE SCALE GENOMIC DNA]</scope>
    <source>
        <strain evidence="6 7">K2S05-167</strain>
    </source>
</reference>
<dbReference type="Pfam" id="PF01923">
    <property type="entry name" value="Cob_adeno_trans"/>
    <property type="match status" value="1"/>
</dbReference>
<keyword evidence="7" id="KW-1185">Reference proteome</keyword>
<dbReference type="OrthoDB" id="9778896at2"/>
<accession>A0A418VBA5</accession>
<dbReference type="EC" id="2.5.1.17" evidence="4"/>
<evidence type="ECO:0000259" key="5">
    <source>
        <dbReference type="Pfam" id="PF01923"/>
    </source>
</evidence>
<dbReference type="GO" id="GO:0009236">
    <property type="term" value="P:cobalamin biosynthetic process"/>
    <property type="evidence" value="ECO:0007669"/>
    <property type="project" value="UniProtKB-UniRule"/>
</dbReference>
<keyword evidence="4" id="KW-0169">Cobalamin biosynthesis</keyword>
<keyword evidence="3 4" id="KW-0067">ATP-binding</keyword>
<comment type="catalytic activity">
    <reaction evidence="4">
        <text>2 cob(II)yrinate a,c diamide + reduced [electron-transfer flavoprotein] + 2 ATP = 2 adenosylcob(III)yrinate a,c-diamide + 2 triphosphate + oxidized [electron-transfer flavoprotein] + 3 H(+)</text>
        <dbReference type="Rhea" id="RHEA:11528"/>
        <dbReference type="Rhea" id="RHEA-COMP:10685"/>
        <dbReference type="Rhea" id="RHEA-COMP:10686"/>
        <dbReference type="ChEBI" id="CHEBI:15378"/>
        <dbReference type="ChEBI" id="CHEBI:18036"/>
        <dbReference type="ChEBI" id="CHEBI:30616"/>
        <dbReference type="ChEBI" id="CHEBI:57692"/>
        <dbReference type="ChEBI" id="CHEBI:58307"/>
        <dbReference type="ChEBI" id="CHEBI:58503"/>
        <dbReference type="ChEBI" id="CHEBI:58537"/>
        <dbReference type="EC" id="2.5.1.17"/>
    </reaction>
</comment>
<dbReference type="NCBIfam" id="TIGR00636">
    <property type="entry name" value="PduO_Nterm"/>
    <property type="match status" value="1"/>
</dbReference>
<dbReference type="SUPFAM" id="SSF89028">
    <property type="entry name" value="Cobalamin adenosyltransferase-like"/>
    <property type="match status" value="1"/>
</dbReference>
<evidence type="ECO:0000313" key="7">
    <source>
        <dbReference type="Proteomes" id="UP000286287"/>
    </source>
</evidence>
<feature type="domain" description="Cobalamin adenosyltransferase-like" evidence="5">
    <location>
        <begin position="3"/>
        <end position="172"/>
    </location>
</feature>
<dbReference type="AlphaFoldDB" id="A0A418VBA5"/>
<protein>
    <recommendedName>
        <fullName evidence="4">Corrinoid adenosyltransferase</fullName>
        <ecNumber evidence="4">2.5.1.17</ecNumber>
    </recommendedName>
    <alternativeName>
        <fullName evidence="4">Cob(II)alamin adenosyltransferase</fullName>
    </alternativeName>
    <alternativeName>
        <fullName evidence="4">Cob(II)yrinic acid a,c-diamide adenosyltransferase</fullName>
    </alternativeName>
    <alternativeName>
        <fullName evidence="4">Cobinamide/cobalamin adenosyltransferase</fullName>
    </alternativeName>
</protein>
<comment type="similarity">
    <text evidence="4">Belongs to the Cob(I)alamin adenosyltransferase family.</text>
</comment>
<gene>
    <name evidence="6" type="ORF">D3875_18765</name>
</gene>
<evidence type="ECO:0000256" key="3">
    <source>
        <dbReference type="ARBA" id="ARBA00022840"/>
    </source>
</evidence>
<dbReference type="InterPro" id="IPR036451">
    <property type="entry name" value="CblAdoTrfase-like_sf"/>
</dbReference>
<proteinExistence type="inferred from homology"/>
<comment type="catalytic activity">
    <reaction evidence="4">
        <text>2 cob(II)alamin + reduced [electron-transfer flavoprotein] + 2 ATP = 2 adenosylcob(III)alamin + 2 triphosphate + oxidized [electron-transfer flavoprotein] + 3 H(+)</text>
        <dbReference type="Rhea" id="RHEA:28671"/>
        <dbReference type="Rhea" id="RHEA-COMP:10685"/>
        <dbReference type="Rhea" id="RHEA-COMP:10686"/>
        <dbReference type="ChEBI" id="CHEBI:15378"/>
        <dbReference type="ChEBI" id="CHEBI:16304"/>
        <dbReference type="ChEBI" id="CHEBI:18036"/>
        <dbReference type="ChEBI" id="CHEBI:18408"/>
        <dbReference type="ChEBI" id="CHEBI:30616"/>
        <dbReference type="ChEBI" id="CHEBI:57692"/>
        <dbReference type="ChEBI" id="CHEBI:58307"/>
        <dbReference type="EC" id="2.5.1.17"/>
    </reaction>
</comment>
<dbReference type="UniPathway" id="UPA00148">
    <property type="reaction ID" value="UER00233"/>
</dbReference>
<keyword evidence="1 4" id="KW-0808">Transferase</keyword>
<dbReference type="PANTHER" id="PTHR12213">
    <property type="entry name" value="CORRINOID ADENOSYLTRANSFERASE"/>
    <property type="match status" value="1"/>
</dbReference>
<dbReference type="Proteomes" id="UP000286287">
    <property type="component" value="Unassembled WGS sequence"/>
</dbReference>
<dbReference type="RefSeq" id="WP_119766026.1">
    <property type="nucleotide sequence ID" value="NZ_QYUJ01000014.1"/>
</dbReference>
<dbReference type="EMBL" id="QYUJ01000014">
    <property type="protein sequence ID" value="RJF73292.1"/>
    <property type="molecule type" value="Genomic_DNA"/>
</dbReference>
<keyword evidence="2 4" id="KW-0547">Nucleotide-binding</keyword>
<dbReference type="InterPro" id="IPR016030">
    <property type="entry name" value="CblAdoTrfase-like"/>
</dbReference>
<evidence type="ECO:0000313" key="6">
    <source>
        <dbReference type="EMBL" id="RJF73292.1"/>
    </source>
</evidence>
<evidence type="ECO:0000256" key="2">
    <source>
        <dbReference type="ARBA" id="ARBA00022741"/>
    </source>
</evidence>
<name>A0A418VBA5_9DEIO</name>
<dbReference type="GO" id="GO:0008817">
    <property type="term" value="F:corrinoid adenosyltransferase activity"/>
    <property type="evidence" value="ECO:0007669"/>
    <property type="project" value="UniProtKB-UniRule"/>
</dbReference>